<dbReference type="Pfam" id="PF13439">
    <property type="entry name" value="Glyco_transf_4"/>
    <property type="match status" value="1"/>
</dbReference>
<evidence type="ECO:0000259" key="1">
    <source>
        <dbReference type="Pfam" id="PF00534"/>
    </source>
</evidence>
<gene>
    <name evidence="3" type="ORF">ACK2TP_16225</name>
</gene>
<evidence type="ECO:0000313" key="4">
    <source>
        <dbReference type="Proteomes" id="UP001634747"/>
    </source>
</evidence>
<sequence length="359" mass="39972">MSLRILHIAYPYAPVGPRTCGGAEQVLTDLDRALVAAGHSSSVVACEGSRSAGHLYSAPVPHGRLDSTDSDRRFWQSRYQGAIDRALNSERFDLVHMHGLDWHHYRLPANLPVLVTLHMPIAWYPSTVWDKRGRNLHFQCVSTHQRQTCPDRDAAVVENGVALPSYDPRARSRRFALALGRICPEKNLHEALSAGTIANVPVRVGGQTFPYSTHLEYERSLFRPALRGNGRMRNQHRFLGPLPPRRKQHLLAAARCLLHPTLAPETSSLVTMEALAAGTPVIAYRSGALPDIIEHGVTGFLVNNVAEMGDRIAEVDTLDRNACRRAAEQRFSLQAMTRGYLDLYTRILEQGSMAHPRYA</sequence>
<keyword evidence="4" id="KW-1185">Reference proteome</keyword>
<dbReference type="Pfam" id="PF00534">
    <property type="entry name" value="Glycos_transf_1"/>
    <property type="match status" value="1"/>
</dbReference>
<dbReference type="PANTHER" id="PTHR45947:SF3">
    <property type="entry name" value="SULFOQUINOVOSYL TRANSFERASE SQD2"/>
    <property type="match status" value="1"/>
</dbReference>
<dbReference type="InterPro" id="IPR028098">
    <property type="entry name" value="Glyco_trans_4-like_N"/>
</dbReference>
<dbReference type="InterPro" id="IPR050194">
    <property type="entry name" value="Glycosyltransferase_grp1"/>
</dbReference>
<evidence type="ECO:0000313" key="3">
    <source>
        <dbReference type="EMBL" id="MFN2977318.1"/>
    </source>
</evidence>
<dbReference type="PANTHER" id="PTHR45947">
    <property type="entry name" value="SULFOQUINOVOSYL TRANSFERASE SQD2"/>
    <property type="match status" value="1"/>
</dbReference>
<proteinExistence type="predicted"/>
<name>A0ABW9KQ83_9BACT</name>
<dbReference type="SUPFAM" id="SSF53756">
    <property type="entry name" value="UDP-Glycosyltransferase/glycogen phosphorylase"/>
    <property type="match status" value="1"/>
</dbReference>
<dbReference type="InterPro" id="IPR001296">
    <property type="entry name" value="Glyco_trans_1"/>
</dbReference>
<accession>A0ABW9KQ83</accession>
<feature type="domain" description="Glycosyltransferase subfamily 4-like N-terminal" evidence="2">
    <location>
        <begin position="21"/>
        <end position="130"/>
    </location>
</feature>
<reference evidence="3 4" key="1">
    <citation type="submission" date="2024-12" db="EMBL/GenBank/DDBJ databases">
        <authorList>
            <person name="Lee Y."/>
        </authorList>
    </citation>
    <scope>NUCLEOTIDE SEQUENCE [LARGE SCALE GENOMIC DNA]</scope>
    <source>
        <strain evidence="3 4">03SUJ4</strain>
    </source>
</reference>
<feature type="domain" description="Glycosyl transferase family 1" evidence="1">
    <location>
        <begin position="173"/>
        <end position="318"/>
    </location>
</feature>
<comment type="caution">
    <text evidence="3">The sequence shown here is derived from an EMBL/GenBank/DDBJ whole genome shotgun (WGS) entry which is preliminary data.</text>
</comment>
<dbReference type="RefSeq" id="WP_263414515.1">
    <property type="nucleotide sequence ID" value="NZ_BAABBH010000001.1"/>
</dbReference>
<dbReference type="Gene3D" id="3.40.50.2000">
    <property type="entry name" value="Glycogen Phosphorylase B"/>
    <property type="match status" value="2"/>
</dbReference>
<dbReference type="CDD" id="cd03802">
    <property type="entry name" value="GT4_AviGT4-like"/>
    <property type="match status" value="1"/>
</dbReference>
<dbReference type="Proteomes" id="UP001634747">
    <property type="component" value="Unassembled WGS sequence"/>
</dbReference>
<evidence type="ECO:0000259" key="2">
    <source>
        <dbReference type="Pfam" id="PF13439"/>
    </source>
</evidence>
<protein>
    <submittedName>
        <fullName evidence="3">Glycosyltransferase family 4 protein</fullName>
    </submittedName>
</protein>
<dbReference type="EMBL" id="JBJYXY010000001">
    <property type="protein sequence ID" value="MFN2977318.1"/>
    <property type="molecule type" value="Genomic_DNA"/>
</dbReference>
<organism evidence="3 4">
    <name type="scientific">Terriglobus aquaticus</name>
    <dbReference type="NCBI Taxonomy" id="940139"/>
    <lineage>
        <taxon>Bacteria</taxon>
        <taxon>Pseudomonadati</taxon>
        <taxon>Acidobacteriota</taxon>
        <taxon>Terriglobia</taxon>
        <taxon>Terriglobales</taxon>
        <taxon>Acidobacteriaceae</taxon>
        <taxon>Terriglobus</taxon>
    </lineage>
</organism>